<evidence type="ECO:0000259" key="6">
    <source>
        <dbReference type="Pfam" id="PF16889"/>
    </source>
</evidence>
<dbReference type="InterPro" id="IPR031680">
    <property type="entry name" value="Hepar_II_III_N"/>
</dbReference>
<evidence type="ECO:0000313" key="8">
    <source>
        <dbReference type="Proteomes" id="UP000318081"/>
    </source>
</evidence>
<organism evidence="7 8">
    <name type="scientific">Stieleria magnilauensis</name>
    <dbReference type="NCBI Taxonomy" id="2527963"/>
    <lineage>
        <taxon>Bacteria</taxon>
        <taxon>Pseudomonadati</taxon>
        <taxon>Planctomycetota</taxon>
        <taxon>Planctomycetia</taxon>
        <taxon>Pirellulales</taxon>
        <taxon>Pirellulaceae</taxon>
        <taxon>Stieleria</taxon>
    </lineage>
</organism>
<dbReference type="InterPro" id="IPR008929">
    <property type="entry name" value="Chondroitin_lyas"/>
</dbReference>
<evidence type="ECO:0000256" key="4">
    <source>
        <dbReference type="ARBA" id="ARBA00023239"/>
    </source>
</evidence>
<evidence type="ECO:0000256" key="2">
    <source>
        <dbReference type="ARBA" id="ARBA00022729"/>
    </source>
</evidence>
<feature type="domain" description="Heparinase II/III-like C-terminal" evidence="5">
    <location>
        <begin position="358"/>
        <end position="560"/>
    </location>
</feature>
<dbReference type="Pfam" id="PF16889">
    <property type="entry name" value="Hepar_II_III_N"/>
    <property type="match status" value="1"/>
</dbReference>
<reference evidence="7 8" key="1">
    <citation type="submission" date="2019-02" db="EMBL/GenBank/DDBJ databases">
        <title>Deep-cultivation of Planctomycetes and their phenomic and genomic characterization uncovers novel biology.</title>
        <authorList>
            <person name="Wiegand S."/>
            <person name="Jogler M."/>
            <person name="Boedeker C."/>
            <person name="Pinto D."/>
            <person name="Vollmers J."/>
            <person name="Rivas-Marin E."/>
            <person name="Kohn T."/>
            <person name="Peeters S.H."/>
            <person name="Heuer A."/>
            <person name="Rast P."/>
            <person name="Oberbeckmann S."/>
            <person name="Bunk B."/>
            <person name="Jeske O."/>
            <person name="Meyerdierks A."/>
            <person name="Storesund J.E."/>
            <person name="Kallscheuer N."/>
            <person name="Luecker S."/>
            <person name="Lage O.M."/>
            <person name="Pohl T."/>
            <person name="Merkel B.J."/>
            <person name="Hornburger P."/>
            <person name="Mueller R.-W."/>
            <person name="Bruemmer F."/>
            <person name="Labrenz M."/>
            <person name="Spormann A.M."/>
            <person name="Op den Camp H."/>
            <person name="Overmann J."/>
            <person name="Amann R."/>
            <person name="Jetten M.S.M."/>
            <person name="Mascher T."/>
            <person name="Medema M.H."/>
            <person name="Devos D.P."/>
            <person name="Kaster A.-K."/>
            <person name="Ovreas L."/>
            <person name="Rohde M."/>
            <person name="Galperin M.Y."/>
            <person name="Jogler C."/>
        </authorList>
    </citation>
    <scope>NUCLEOTIDE SEQUENCE [LARGE SCALE GENOMIC DNA]</scope>
    <source>
        <strain evidence="7 8">TBK1r</strain>
    </source>
</reference>
<keyword evidence="2" id="KW-0732">Signal</keyword>
<dbReference type="InterPro" id="IPR012480">
    <property type="entry name" value="Hepar_II_III_C"/>
</dbReference>
<dbReference type="Proteomes" id="UP000318081">
    <property type="component" value="Chromosome"/>
</dbReference>
<keyword evidence="8" id="KW-1185">Reference proteome</keyword>
<evidence type="ECO:0000313" key="7">
    <source>
        <dbReference type="EMBL" id="QDV81489.1"/>
    </source>
</evidence>
<evidence type="ECO:0000256" key="3">
    <source>
        <dbReference type="ARBA" id="ARBA00022764"/>
    </source>
</evidence>
<dbReference type="EMBL" id="CP036432">
    <property type="protein sequence ID" value="QDV81489.1"/>
    <property type="molecule type" value="Genomic_DNA"/>
</dbReference>
<name>A0ABX5XNK1_9BACT</name>
<keyword evidence="4" id="KW-0456">Lyase</keyword>
<evidence type="ECO:0000256" key="1">
    <source>
        <dbReference type="ARBA" id="ARBA00004418"/>
    </source>
</evidence>
<protein>
    <submittedName>
        <fullName evidence="7">Heparinase II/III-like protein</fullName>
    </submittedName>
</protein>
<dbReference type="PANTHER" id="PTHR39210:SF1">
    <property type="entry name" value="HEPARIN-SULFATE LYASE"/>
    <property type="match status" value="1"/>
</dbReference>
<dbReference type="Gene3D" id="2.70.98.70">
    <property type="match status" value="1"/>
</dbReference>
<comment type="subcellular location">
    <subcellularLocation>
        <location evidence="1">Periplasm</location>
    </subcellularLocation>
</comment>
<dbReference type="Pfam" id="PF07940">
    <property type="entry name" value="Hepar_II_III_C"/>
    <property type="match status" value="1"/>
</dbReference>
<accession>A0ABX5XNK1</accession>
<keyword evidence="3" id="KW-0574">Periplasm</keyword>
<dbReference type="RefSeq" id="WP_145207282.1">
    <property type="nucleotide sequence ID" value="NZ_CP036432.1"/>
</dbReference>
<feature type="domain" description="Heparin-sulfate lyase N-terminal" evidence="6">
    <location>
        <begin position="102"/>
        <end position="329"/>
    </location>
</feature>
<sequence>MAPRRLSRLAALLRHHRPGQFAWRLYRTAQRHLRRRLPERLVFQVGRSQAGWKPGAQAAFQAIATRRLQLWPQRNAHAADISDGQFRFLNQSRDLRIHASGDEPDIDWNPEAPRLWRFHLQCQEYLTDLADQRGADAAYSIVRSWLAQPRHQSPTRDPDAWHPFCISRRLPVWLSLAAAHDPPVEIAGLFWRCVGDQVLWLRRNCEWDLGGNHLLENLSALYLAESYLDLGTAAVGPSVQPRLLAELDEQILPSGEHYERAPTYHALMMVCVLQCAEAARFAQSNVLDRLRIVISQMLQFAQWIRQPDGHFPLLADSARGETPDLDKLFAWAENFWEPDARGNPTVDYWATQTDRGDRLLFDVGPLGCDHLPAHAHADLLQITATLGGRDAIVDTGNYEYEPGQLRQRCRSTSAHNVLQLGSREQCDIWSSFRMGRRGKPLWQRHGTTNGYSWCAAAHDGFDCPTGRVIVSSGSAWTVIDWFHGYPGEVTATSRLHWHPDWRLALGRDPSHVSAFHPDAPESIYRIESLGESAELSIDESLYCPDFGRQINNQMIVNVKRCDSNGWLGFHLPLQAEQASPVPQVRLEGGRLNVTSGDGGEISVFVEEGRWLG</sequence>
<gene>
    <name evidence="7" type="ORF">TBK1r_04070</name>
</gene>
<dbReference type="PANTHER" id="PTHR39210">
    <property type="entry name" value="HEPARIN-SULFATE LYASE"/>
    <property type="match status" value="1"/>
</dbReference>
<proteinExistence type="predicted"/>
<dbReference type="Gene3D" id="1.50.10.100">
    <property type="entry name" value="Chondroitin AC/alginate lyase"/>
    <property type="match status" value="1"/>
</dbReference>
<evidence type="ECO:0000259" key="5">
    <source>
        <dbReference type="Pfam" id="PF07940"/>
    </source>
</evidence>